<feature type="binding site" evidence="4">
    <location>
        <position position="42"/>
    </location>
    <ligand>
        <name>molybdate</name>
        <dbReference type="ChEBI" id="CHEBI:36264"/>
    </ligand>
</feature>
<dbReference type="PANTHER" id="PTHR30632:SF0">
    <property type="entry name" value="SULFATE-BINDING PROTEIN"/>
    <property type="match status" value="1"/>
</dbReference>
<feature type="binding site" evidence="4">
    <location>
        <position position="188"/>
    </location>
    <ligand>
        <name>molybdate</name>
        <dbReference type="ChEBI" id="CHEBI:36264"/>
    </ligand>
</feature>
<organism evidence="6 7">
    <name type="scientific">Thermomonospora curvata (strain ATCC 19995 / DSM 43183 / JCM 3096 / KCTC 9072 / NBRC 15933 / NCIMB 10081 / Henssen B9)</name>
    <dbReference type="NCBI Taxonomy" id="471852"/>
    <lineage>
        <taxon>Bacteria</taxon>
        <taxon>Bacillati</taxon>
        <taxon>Actinomycetota</taxon>
        <taxon>Actinomycetes</taxon>
        <taxon>Streptosporangiales</taxon>
        <taxon>Thermomonosporaceae</taxon>
        <taxon>Thermomonospora</taxon>
    </lineage>
</organism>
<dbReference type="CDD" id="cd13538">
    <property type="entry name" value="PBP2_ModA_like_1"/>
    <property type="match status" value="1"/>
</dbReference>
<sequence length="252" mass="26628">MPSRPLLRAVAACTGALLACLTAAGCGKPSGPVTLTVFASESLTEAFTELGALYERSRGVRVQPVFGGDLELVERLRDRQQADVLVTADETAMQEAAEHVESRRTVIARNSMTIAVAPGNPRKVRGIADLARPGLRVVLGASMAPAGRYARRILAREGLTVRAVSEEISSRAVLTRVRTGEADAGVVYITDMRSAGAAASSVPIPADQNVTAAYPAAAVRDGEHPEAARALIDWLTSEQARTVLHRHGFALP</sequence>
<dbReference type="GO" id="GO:0030973">
    <property type="term" value="F:molybdate ion binding"/>
    <property type="evidence" value="ECO:0007669"/>
    <property type="project" value="TreeGrafter"/>
</dbReference>
<evidence type="ECO:0000313" key="6">
    <source>
        <dbReference type="EMBL" id="ACY98857.1"/>
    </source>
</evidence>
<accession>D1AAE4</accession>
<dbReference type="SUPFAM" id="SSF53850">
    <property type="entry name" value="Periplasmic binding protein-like II"/>
    <property type="match status" value="1"/>
</dbReference>
<dbReference type="eggNOG" id="COG0725">
    <property type="taxonomic scope" value="Bacteria"/>
</dbReference>
<dbReference type="Gene3D" id="3.40.190.10">
    <property type="entry name" value="Periplasmic binding protein-like II"/>
    <property type="match status" value="2"/>
</dbReference>
<proteinExistence type="inferred from homology"/>
<dbReference type="RefSeq" id="WP_012853641.1">
    <property type="nucleotide sequence ID" value="NC_013510.1"/>
</dbReference>
<dbReference type="EMBL" id="CP001738">
    <property type="protein sequence ID" value="ACY98857.1"/>
    <property type="molecule type" value="Genomic_DNA"/>
</dbReference>
<dbReference type="PANTHER" id="PTHR30632">
    <property type="entry name" value="MOLYBDATE-BINDING PERIPLASMIC PROTEIN"/>
    <property type="match status" value="1"/>
</dbReference>
<dbReference type="KEGG" id="tcu:Tcur_3319"/>
<evidence type="ECO:0000256" key="3">
    <source>
        <dbReference type="ARBA" id="ARBA00022729"/>
    </source>
</evidence>
<dbReference type="PROSITE" id="PS51257">
    <property type="entry name" value="PROKAR_LIPOPROTEIN"/>
    <property type="match status" value="1"/>
</dbReference>
<dbReference type="InterPro" id="IPR005950">
    <property type="entry name" value="ModA"/>
</dbReference>
<dbReference type="InterPro" id="IPR050682">
    <property type="entry name" value="ModA/WtpA"/>
</dbReference>
<dbReference type="NCBIfam" id="TIGR01256">
    <property type="entry name" value="modA"/>
    <property type="match status" value="1"/>
</dbReference>
<comment type="similarity">
    <text evidence="1">Belongs to the bacterial solute-binding protein ModA family.</text>
</comment>
<dbReference type="GO" id="GO:0046872">
    <property type="term" value="F:metal ion binding"/>
    <property type="evidence" value="ECO:0007669"/>
    <property type="project" value="UniProtKB-KW"/>
</dbReference>
<evidence type="ECO:0000256" key="4">
    <source>
        <dbReference type="PIRSR" id="PIRSR004846-1"/>
    </source>
</evidence>
<keyword evidence="4" id="KW-0500">Molybdenum</keyword>
<dbReference type="GO" id="GO:0015689">
    <property type="term" value="P:molybdate ion transport"/>
    <property type="evidence" value="ECO:0007669"/>
    <property type="project" value="InterPro"/>
</dbReference>
<keyword evidence="7" id="KW-1185">Reference proteome</keyword>
<dbReference type="AlphaFoldDB" id="D1AAE4"/>
<dbReference type="PIRSF" id="PIRSF004846">
    <property type="entry name" value="ModA"/>
    <property type="match status" value="1"/>
</dbReference>
<reference evidence="6 7" key="1">
    <citation type="journal article" date="2011" name="Stand. Genomic Sci.">
        <title>Complete genome sequence of Thermomonospora curvata type strain (B9).</title>
        <authorList>
            <person name="Chertkov O."/>
            <person name="Sikorski J."/>
            <person name="Nolan M."/>
            <person name="Lapidus A."/>
            <person name="Lucas S."/>
            <person name="Del Rio T.G."/>
            <person name="Tice H."/>
            <person name="Cheng J.F."/>
            <person name="Goodwin L."/>
            <person name="Pitluck S."/>
            <person name="Liolios K."/>
            <person name="Ivanova N."/>
            <person name="Mavromatis K."/>
            <person name="Mikhailova N."/>
            <person name="Ovchinnikova G."/>
            <person name="Pati A."/>
            <person name="Chen A."/>
            <person name="Palaniappan K."/>
            <person name="Djao O.D."/>
            <person name="Land M."/>
            <person name="Hauser L."/>
            <person name="Chang Y.J."/>
            <person name="Jeffries C.D."/>
            <person name="Brettin T."/>
            <person name="Han C."/>
            <person name="Detter J.C."/>
            <person name="Rohde M."/>
            <person name="Goker M."/>
            <person name="Woyke T."/>
            <person name="Bristow J."/>
            <person name="Eisen J.A."/>
            <person name="Markowitz V."/>
            <person name="Hugenholtz P."/>
            <person name="Klenk H.P."/>
            <person name="Kyrpides N.C."/>
        </authorList>
    </citation>
    <scope>NUCLEOTIDE SEQUENCE [LARGE SCALE GENOMIC DNA]</scope>
    <source>
        <strain evidence="7">ATCC 19995 / DSM 43183 / JCM 3096 / KCTC 9072 / NBRC 15933 / NCIMB 10081 / Henssen B9</strain>
    </source>
</reference>
<name>D1AAE4_THECD</name>
<dbReference type="Proteomes" id="UP000001918">
    <property type="component" value="Chromosome"/>
</dbReference>
<gene>
    <name evidence="6" type="ordered locus">Tcur_3319</name>
</gene>
<evidence type="ECO:0000256" key="5">
    <source>
        <dbReference type="SAM" id="SignalP"/>
    </source>
</evidence>
<evidence type="ECO:0000313" key="7">
    <source>
        <dbReference type="Proteomes" id="UP000001918"/>
    </source>
</evidence>
<protein>
    <submittedName>
        <fullName evidence="6">Molybdenum ABC transporter, periplasmic molybdate-binding protein</fullName>
    </submittedName>
</protein>
<dbReference type="OrthoDB" id="9785015at2"/>
<evidence type="ECO:0000256" key="1">
    <source>
        <dbReference type="ARBA" id="ARBA00009175"/>
    </source>
</evidence>
<evidence type="ECO:0000256" key="2">
    <source>
        <dbReference type="ARBA" id="ARBA00022723"/>
    </source>
</evidence>
<dbReference type="HOGENOM" id="CLU_065520_0_0_11"/>
<dbReference type="STRING" id="471852.Tcur_3319"/>
<feature type="chain" id="PRO_5038651100" evidence="5">
    <location>
        <begin position="25"/>
        <end position="252"/>
    </location>
</feature>
<keyword evidence="3 5" id="KW-0732">Signal</keyword>
<dbReference type="Pfam" id="PF13531">
    <property type="entry name" value="SBP_bac_11"/>
    <property type="match status" value="1"/>
</dbReference>
<keyword evidence="2 4" id="KW-0479">Metal-binding</keyword>
<feature type="binding site" evidence="4">
    <location>
        <position position="146"/>
    </location>
    <ligand>
        <name>molybdate</name>
        <dbReference type="ChEBI" id="CHEBI:36264"/>
    </ligand>
</feature>
<feature type="signal peptide" evidence="5">
    <location>
        <begin position="1"/>
        <end position="24"/>
    </location>
</feature>